<evidence type="ECO:0000256" key="1">
    <source>
        <dbReference type="SAM" id="Phobius"/>
    </source>
</evidence>
<evidence type="ECO:0000313" key="2">
    <source>
        <dbReference type="EMBL" id="KEQ66628.1"/>
    </source>
</evidence>
<name>A0A074W1J3_AURM1</name>
<dbReference type="AlphaFoldDB" id="A0A074W1J3"/>
<keyword evidence="3" id="KW-1185">Reference proteome</keyword>
<dbReference type="GeneID" id="63917526"/>
<feature type="transmembrane region" description="Helical" evidence="1">
    <location>
        <begin position="51"/>
        <end position="70"/>
    </location>
</feature>
<proteinExistence type="predicted"/>
<keyword evidence="1" id="KW-1133">Transmembrane helix</keyword>
<dbReference type="Proteomes" id="UP000030672">
    <property type="component" value="Unassembled WGS sequence"/>
</dbReference>
<dbReference type="HOGENOM" id="CLU_836736_0_0_1"/>
<feature type="transmembrane region" description="Helical" evidence="1">
    <location>
        <begin position="117"/>
        <end position="139"/>
    </location>
</feature>
<dbReference type="EMBL" id="KL584825">
    <property type="protein sequence ID" value="KEQ66628.1"/>
    <property type="molecule type" value="Genomic_DNA"/>
</dbReference>
<protein>
    <submittedName>
        <fullName evidence="2">Uncharacterized protein</fullName>
    </submittedName>
</protein>
<organism evidence="2 3">
    <name type="scientific">Aureobasidium melanogenum (strain CBS 110374)</name>
    <name type="common">Aureobasidium pullulans var. melanogenum</name>
    <dbReference type="NCBI Taxonomy" id="1043003"/>
    <lineage>
        <taxon>Eukaryota</taxon>
        <taxon>Fungi</taxon>
        <taxon>Dikarya</taxon>
        <taxon>Ascomycota</taxon>
        <taxon>Pezizomycotina</taxon>
        <taxon>Dothideomycetes</taxon>
        <taxon>Dothideomycetidae</taxon>
        <taxon>Dothideales</taxon>
        <taxon>Saccotheciaceae</taxon>
        <taxon>Aureobasidium</taxon>
    </lineage>
</organism>
<keyword evidence="1" id="KW-0812">Transmembrane</keyword>
<gene>
    <name evidence="2" type="ORF">M437DRAFT_62816</name>
</gene>
<feature type="transmembrane region" description="Helical" evidence="1">
    <location>
        <begin position="294"/>
        <end position="317"/>
    </location>
</feature>
<accession>A0A074W1J3</accession>
<sequence length="321" mass="35884">MANTPFITGHLAHDLLHTLADLDKGDKLLGISSLLGTSVSTTETTVKHPKGLVAVILLQWLVVYLVRHLILRTAGTLMVETKTRYHHDRDSSRLFNHTNLGYLRHALASPRRLRRDIILGFTYNTLFLLLSNLVSSFSSSASWEILSQIIVGLLLANLHLRWTCTILSAKKPLRTGTISLPRRELILPTMVDVLAQQVTARLPVYISKTISGLALDRLEGIAVADAIILITAFGLRLLVLYPAFAARVYKEIRQLDTKRTTDSVSANRERTSGFGAKVYGETVRFCFRKTALGFVLLHLQMVLVLVVFELVMSPVLYRVVF</sequence>
<feature type="transmembrane region" description="Helical" evidence="1">
    <location>
        <begin position="226"/>
        <end position="249"/>
    </location>
</feature>
<keyword evidence="1" id="KW-0472">Membrane</keyword>
<dbReference type="RefSeq" id="XP_040883651.1">
    <property type="nucleotide sequence ID" value="XM_041024153.1"/>
</dbReference>
<reference evidence="2 3" key="1">
    <citation type="journal article" date="2014" name="BMC Genomics">
        <title>Genome sequencing of four Aureobasidium pullulans varieties: biotechnological potential, stress tolerance, and description of new species.</title>
        <authorList>
            <person name="Gostin Ar C."/>
            <person name="Ohm R.A."/>
            <person name="Kogej T."/>
            <person name="Sonjak S."/>
            <person name="Turk M."/>
            <person name="Zajc J."/>
            <person name="Zalar P."/>
            <person name="Grube M."/>
            <person name="Sun H."/>
            <person name="Han J."/>
            <person name="Sharma A."/>
            <person name="Chiniquy J."/>
            <person name="Ngan C.Y."/>
            <person name="Lipzen A."/>
            <person name="Barry K."/>
            <person name="Grigoriev I.V."/>
            <person name="Gunde-Cimerman N."/>
        </authorList>
    </citation>
    <scope>NUCLEOTIDE SEQUENCE [LARGE SCALE GENOMIC DNA]</scope>
    <source>
        <strain evidence="2 3">CBS 110374</strain>
    </source>
</reference>
<evidence type="ECO:0000313" key="3">
    <source>
        <dbReference type="Proteomes" id="UP000030672"/>
    </source>
</evidence>